<organism evidence="1 2">
    <name type="scientific">Xenorhabdus nematophila (strain ATCC 19061 / DSM 3370 / CCUG 14189 / LMG 1036 / NCIMB 9965 / AN6)</name>
    <dbReference type="NCBI Taxonomy" id="406817"/>
    <lineage>
        <taxon>Bacteria</taxon>
        <taxon>Pseudomonadati</taxon>
        <taxon>Pseudomonadota</taxon>
        <taxon>Gammaproteobacteria</taxon>
        <taxon>Enterobacterales</taxon>
        <taxon>Morganellaceae</taxon>
        <taxon>Xenorhabdus</taxon>
    </lineage>
</organism>
<evidence type="ECO:0000313" key="1">
    <source>
        <dbReference type="EMBL" id="CBJ92250.1"/>
    </source>
</evidence>
<dbReference type="HOGENOM" id="CLU_2995723_0_0_6"/>
<accession>D3VDL0</accession>
<dbReference type="AlphaFoldDB" id="D3VDL0"/>
<keyword evidence="2" id="KW-1185">Reference proteome</keyword>
<sequence length="57" mass="6423">MRLINPMRPNEAIKEILQLSMVGENALFSTLENQPKASKKLIQAVKSYNSVVNVHDN</sequence>
<reference evidence="1 2" key="1">
    <citation type="journal article" date="2011" name="PLoS ONE">
        <title>The entomopathogenic bacterial endosymbionts xenorhabdus and photorhabdus: convergent lifestyles from divergent genomes.</title>
        <authorList>
            <person name="Chaston J.M."/>
            <person name="Suen G."/>
            <person name="Tucker S.L."/>
            <person name="Andersen A.W."/>
            <person name="Bhasin A."/>
            <person name="Bode E."/>
            <person name="Bode H.B."/>
            <person name="Brachmann A.O."/>
            <person name="Cowles C.E."/>
            <person name="Cowles K.N."/>
            <person name="Darby C."/>
            <person name="de Leon L."/>
            <person name="Drace K."/>
            <person name="Du Z."/>
            <person name="Givaudan A."/>
            <person name="Herbert Tran E.E."/>
            <person name="Jewell K.A."/>
            <person name="Knack J.J."/>
            <person name="Krasomil-Osterfeld K.C."/>
            <person name="Kukor R."/>
            <person name="Lanois A."/>
            <person name="Latreille P."/>
            <person name="Leimgruber N.K."/>
            <person name="Lipke C.M."/>
            <person name="Liu R."/>
            <person name="Lu X."/>
            <person name="Martens E.C."/>
            <person name="Marri P.R."/>
            <person name="Medigue C."/>
            <person name="Menard M.L."/>
            <person name="Miller N.M."/>
            <person name="Morales-Soto N."/>
            <person name="Norton S."/>
            <person name="Ogier J.C."/>
            <person name="Orchard S.S."/>
            <person name="Park D."/>
            <person name="Park Y."/>
            <person name="Qurollo B.A."/>
            <person name="Sugar D.R."/>
            <person name="Richards G.R."/>
            <person name="Rouy Z."/>
            <person name="Slominski B."/>
            <person name="Slominski K."/>
            <person name="Snyder H."/>
            <person name="Tjaden B.C."/>
            <person name="van der Hoeven R."/>
            <person name="Welch R.D."/>
            <person name="Wheeler C."/>
            <person name="Xiang B."/>
            <person name="Barbazuk B."/>
            <person name="Gaudriault S."/>
            <person name="Goodner B."/>
            <person name="Slater S.C."/>
            <person name="Forst S."/>
            <person name="Goldman B.S."/>
            <person name="Goodrich-Blair H."/>
        </authorList>
    </citation>
    <scope>NUCLEOTIDE SEQUENCE [LARGE SCALE GENOMIC DNA]</scope>
    <source>
        <strain evidence="2">ATCC 19061 / DSM 3370 / CCUG 14189 / LMG 1036 / NCIMB 9965 / AN6</strain>
    </source>
</reference>
<name>D3VDL0_XENNA</name>
<dbReference type="STRING" id="406817.XNC1_4227"/>
<dbReference type="EMBL" id="FN667742">
    <property type="protein sequence ID" value="CBJ92250.1"/>
    <property type="molecule type" value="Genomic_DNA"/>
</dbReference>
<dbReference type="RefSeq" id="WP_013185544.1">
    <property type="nucleotide sequence ID" value="NC_014228.1"/>
</dbReference>
<evidence type="ECO:0000313" key="2">
    <source>
        <dbReference type="Proteomes" id="UP000008075"/>
    </source>
</evidence>
<dbReference type="GeneID" id="94018842"/>
<protein>
    <submittedName>
        <fullName evidence="1">Uncharacterized protein</fullName>
    </submittedName>
</protein>
<dbReference type="Proteomes" id="UP000008075">
    <property type="component" value="Chromosome"/>
</dbReference>
<dbReference type="KEGG" id="xne:XNC1_4227"/>
<gene>
    <name evidence="1" type="ordered locus">XNC1_4227</name>
</gene>
<proteinExistence type="predicted"/>